<comment type="subcellular location">
    <subcellularLocation>
        <location evidence="1">Membrane</location>
        <topology evidence="1">Multi-pass membrane protein</topology>
    </subcellularLocation>
</comment>
<evidence type="ECO:0000256" key="1">
    <source>
        <dbReference type="ARBA" id="ARBA00004141"/>
    </source>
</evidence>
<organism evidence="8">
    <name type="scientific">Caenorhabditis remanei</name>
    <name type="common">Caenorhabditis vulgaris</name>
    <dbReference type="NCBI Taxonomy" id="31234"/>
    <lineage>
        <taxon>Eukaryota</taxon>
        <taxon>Metazoa</taxon>
        <taxon>Ecdysozoa</taxon>
        <taxon>Nematoda</taxon>
        <taxon>Chromadorea</taxon>
        <taxon>Rhabditida</taxon>
        <taxon>Rhabditina</taxon>
        <taxon>Rhabditomorpha</taxon>
        <taxon>Rhabditoidea</taxon>
        <taxon>Rhabditidae</taxon>
        <taxon>Peloderinae</taxon>
        <taxon>Caenorhabditis</taxon>
    </lineage>
</organism>
<evidence type="ECO:0000256" key="2">
    <source>
        <dbReference type="ARBA" id="ARBA00008821"/>
    </source>
</evidence>
<evidence type="ECO:0000313" key="7">
    <source>
        <dbReference type="EMBL" id="EFP02070.1"/>
    </source>
</evidence>
<dbReference type="Pfam" id="PF00860">
    <property type="entry name" value="Xan_ur_permease"/>
    <property type="match status" value="1"/>
</dbReference>
<dbReference type="HOGENOM" id="CLU_1919017_0_0_1"/>
<dbReference type="STRING" id="31234.E3NKA3"/>
<proteinExistence type="inferred from homology"/>
<dbReference type="GO" id="GO:0016020">
    <property type="term" value="C:membrane"/>
    <property type="evidence" value="ECO:0007669"/>
    <property type="project" value="UniProtKB-SubCell"/>
</dbReference>
<feature type="transmembrane region" description="Helical" evidence="6">
    <location>
        <begin position="52"/>
        <end position="70"/>
    </location>
</feature>
<keyword evidence="3 6" id="KW-0812">Transmembrane</keyword>
<dbReference type="InterPro" id="IPR006043">
    <property type="entry name" value="NCS2"/>
</dbReference>
<accession>E3NKA3</accession>
<evidence type="ECO:0000313" key="8">
    <source>
        <dbReference type="Proteomes" id="UP000008281"/>
    </source>
</evidence>
<reference evidence="7" key="1">
    <citation type="submission" date="2007-07" db="EMBL/GenBank/DDBJ databases">
        <title>PCAP assembly of the Caenorhabditis remanei genome.</title>
        <authorList>
            <consortium name="The Caenorhabditis remanei Sequencing Consortium"/>
            <person name="Wilson R.K."/>
        </authorList>
    </citation>
    <scope>NUCLEOTIDE SEQUENCE [LARGE SCALE GENOMIC DNA]</scope>
    <source>
        <strain evidence="7">PB4641</strain>
    </source>
</reference>
<gene>
    <name evidence="7" type="ORF">CRE_15038</name>
</gene>
<evidence type="ECO:0000256" key="5">
    <source>
        <dbReference type="ARBA" id="ARBA00023136"/>
    </source>
</evidence>
<dbReference type="eggNOG" id="KOG1292">
    <property type="taxonomic scope" value="Eukaryota"/>
</dbReference>
<keyword evidence="4 6" id="KW-1133">Transmembrane helix</keyword>
<dbReference type="GO" id="GO:0022857">
    <property type="term" value="F:transmembrane transporter activity"/>
    <property type="evidence" value="ECO:0007669"/>
    <property type="project" value="InterPro"/>
</dbReference>
<feature type="transmembrane region" description="Helical" evidence="6">
    <location>
        <begin position="20"/>
        <end position="40"/>
    </location>
</feature>
<dbReference type="OrthoDB" id="1641903at2759"/>
<protein>
    <submittedName>
        <fullName evidence="7">Uncharacterized protein</fullName>
    </submittedName>
</protein>
<comment type="similarity">
    <text evidence="2">Belongs to the nucleobase:cation symporter-2 (NCS2) (TC 2.A.40) family.</text>
</comment>
<name>E3NKA3_CAERE</name>
<dbReference type="EMBL" id="DS268790">
    <property type="protein sequence ID" value="EFP02070.1"/>
    <property type="molecule type" value="Genomic_DNA"/>
</dbReference>
<evidence type="ECO:0000256" key="4">
    <source>
        <dbReference type="ARBA" id="ARBA00022989"/>
    </source>
</evidence>
<keyword evidence="8" id="KW-1185">Reference proteome</keyword>
<dbReference type="InParanoid" id="E3NKA3"/>
<dbReference type="PANTHER" id="PTHR11119">
    <property type="entry name" value="XANTHINE-URACIL / VITAMIN C PERMEASE FAMILY MEMBER"/>
    <property type="match status" value="1"/>
</dbReference>
<evidence type="ECO:0000256" key="6">
    <source>
        <dbReference type="SAM" id="Phobius"/>
    </source>
</evidence>
<evidence type="ECO:0000256" key="3">
    <source>
        <dbReference type="ARBA" id="ARBA00022692"/>
    </source>
</evidence>
<dbReference type="AlphaFoldDB" id="E3NKA3"/>
<dbReference type="Proteomes" id="UP000008281">
    <property type="component" value="Unassembled WGS sequence"/>
</dbReference>
<sequence>MSGLHFHVNEVPSPPSIMLFGLQQMMICLSSLLVIPYVVSDMLCAGDQALQIRVQLISATFVTSGIATILQTTFGMREMQMVIIDERASRMIKEISDLRELLDRSSNHADSRIYGSRWEISKYIGPVTSSQL</sequence>
<keyword evidence="5 6" id="KW-0472">Membrane</keyword>